<evidence type="ECO:0000313" key="1">
    <source>
        <dbReference type="EMBL" id="CCF41952.1"/>
    </source>
</evidence>
<dbReference type="AlphaFoldDB" id="H1VNZ8"/>
<organism evidence="1 2">
    <name type="scientific">Colletotrichum higginsianum (strain IMI 349063)</name>
    <name type="common">Crucifer anthracnose fungus</name>
    <dbReference type="NCBI Taxonomy" id="759273"/>
    <lineage>
        <taxon>Eukaryota</taxon>
        <taxon>Fungi</taxon>
        <taxon>Dikarya</taxon>
        <taxon>Ascomycota</taxon>
        <taxon>Pezizomycotina</taxon>
        <taxon>Sordariomycetes</taxon>
        <taxon>Hypocreomycetidae</taxon>
        <taxon>Glomerellales</taxon>
        <taxon>Glomerellaceae</taxon>
        <taxon>Colletotrichum</taxon>
        <taxon>Colletotrichum destructivum species complex</taxon>
    </lineage>
</organism>
<proteinExistence type="predicted"/>
<gene>
    <name evidence="1" type="ORF">CH063_12075</name>
</gene>
<protein>
    <submittedName>
        <fullName evidence="1">Uncharacterized protein</fullName>
    </submittedName>
</protein>
<dbReference type="HOGENOM" id="CLU_1749523_0_0_1"/>
<dbReference type="Proteomes" id="UP000007174">
    <property type="component" value="Unassembled WGS sequence"/>
</dbReference>
<name>H1VNZ8_COLHI</name>
<dbReference type="EMBL" id="CACQ02005047">
    <property type="protein sequence ID" value="CCF41952.1"/>
    <property type="molecule type" value="Genomic_DNA"/>
</dbReference>
<evidence type="ECO:0000313" key="2">
    <source>
        <dbReference type="Proteomes" id="UP000007174"/>
    </source>
</evidence>
<reference evidence="2" key="1">
    <citation type="journal article" date="2012" name="Nat. Genet.">
        <title>Lifestyle transitions in plant pathogenic Colletotrichum fungi deciphered by genome and transcriptome analyses.</title>
        <authorList>
            <person name="O'Connell R.J."/>
            <person name="Thon M.R."/>
            <person name="Hacquard S."/>
            <person name="Amyotte S.G."/>
            <person name="Kleemann J."/>
            <person name="Torres M.F."/>
            <person name="Damm U."/>
            <person name="Buiate E.A."/>
            <person name="Epstein L."/>
            <person name="Alkan N."/>
            <person name="Altmueller J."/>
            <person name="Alvarado-Balderrama L."/>
            <person name="Bauser C.A."/>
            <person name="Becker C."/>
            <person name="Birren B.W."/>
            <person name="Chen Z."/>
            <person name="Choi J."/>
            <person name="Crouch J.A."/>
            <person name="Duvick J.P."/>
            <person name="Farman M.A."/>
            <person name="Gan P."/>
            <person name="Heiman D."/>
            <person name="Henrissat B."/>
            <person name="Howard R.J."/>
            <person name="Kabbage M."/>
            <person name="Koch C."/>
            <person name="Kracher B."/>
            <person name="Kubo Y."/>
            <person name="Law A.D."/>
            <person name="Lebrun M.-H."/>
            <person name="Lee Y.-H."/>
            <person name="Miyara I."/>
            <person name="Moore N."/>
            <person name="Neumann U."/>
            <person name="Nordstroem K."/>
            <person name="Panaccione D.G."/>
            <person name="Panstruga R."/>
            <person name="Place M."/>
            <person name="Proctor R.H."/>
            <person name="Prusky D."/>
            <person name="Rech G."/>
            <person name="Reinhardt R."/>
            <person name="Rollins J.A."/>
            <person name="Rounsley S."/>
            <person name="Schardl C.L."/>
            <person name="Schwartz D.C."/>
            <person name="Shenoy N."/>
            <person name="Shirasu K."/>
            <person name="Sikhakolli U.R."/>
            <person name="Stueber K."/>
            <person name="Sukno S.A."/>
            <person name="Sweigard J.A."/>
            <person name="Takano Y."/>
            <person name="Takahara H."/>
            <person name="Trail F."/>
            <person name="van der Does H.C."/>
            <person name="Voll L.M."/>
            <person name="Will I."/>
            <person name="Young S."/>
            <person name="Zeng Q."/>
            <person name="Zhang J."/>
            <person name="Zhou S."/>
            <person name="Dickman M.B."/>
            <person name="Schulze-Lefert P."/>
            <person name="Ver Loren van Themaat E."/>
            <person name="Ma L.-J."/>
            <person name="Vaillancourt L.J."/>
        </authorList>
    </citation>
    <scope>NUCLEOTIDE SEQUENCE [LARGE SCALE GENOMIC DNA]</scope>
    <source>
        <strain evidence="2">IMI 349063</strain>
    </source>
</reference>
<accession>H1VNZ8</accession>
<sequence>MRPLMKEARAEEASLTSAASLEMVSFWKSSSKTLTDWAFSEDIMTGGIVSIGRDGLLRWSGERSRKSERLKRLDAKSMLYRNRKDDGEIDLEDGKAHGKRRRLEDRCSSALYGASEGGFLVSRAGRFDQGESSLLINRRRQETGRKSND</sequence>